<dbReference type="VEuPathDB" id="FungiDB:DIURU_001038"/>
<keyword evidence="4 5" id="KW-0472">Membrane</keyword>
<organism evidence="6 7">
    <name type="scientific">Diutina rugosa</name>
    <name type="common">Yeast</name>
    <name type="synonym">Candida rugosa</name>
    <dbReference type="NCBI Taxonomy" id="5481"/>
    <lineage>
        <taxon>Eukaryota</taxon>
        <taxon>Fungi</taxon>
        <taxon>Dikarya</taxon>
        <taxon>Ascomycota</taxon>
        <taxon>Saccharomycotina</taxon>
        <taxon>Pichiomycetes</taxon>
        <taxon>Debaryomycetaceae</taxon>
        <taxon>Diutina</taxon>
    </lineage>
</organism>
<dbReference type="AlphaFoldDB" id="A0A642UVL5"/>
<proteinExistence type="predicted"/>
<evidence type="ECO:0000256" key="5">
    <source>
        <dbReference type="SAM" id="Phobius"/>
    </source>
</evidence>
<dbReference type="RefSeq" id="XP_034014170.1">
    <property type="nucleotide sequence ID" value="XM_034153538.1"/>
</dbReference>
<evidence type="ECO:0000313" key="6">
    <source>
        <dbReference type="EMBL" id="KAA8906460.1"/>
    </source>
</evidence>
<dbReference type="Proteomes" id="UP000449547">
    <property type="component" value="Unassembled WGS sequence"/>
</dbReference>
<dbReference type="GO" id="GO:0016020">
    <property type="term" value="C:membrane"/>
    <property type="evidence" value="ECO:0007669"/>
    <property type="project" value="UniProtKB-SubCell"/>
</dbReference>
<feature type="transmembrane region" description="Helical" evidence="5">
    <location>
        <begin position="486"/>
        <end position="507"/>
    </location>
</feature>
<keyword evidence="3 5" id="KW-1133">Transmembrane helix</keyword>
<keyword evidence="2 5" id="KW-0812">Transmembrane</keyword>
<dbReference type="Gene3D" id="3.30.40.10">
    <property type="entry name" value="Zinc/RING finger domain, C3HC4 (zinc finger)"/>
    <property type="match status" value="1"/>
</dbReference>
<evidence type="ECO:0000256" key="4">
    <source>
        <dbReference type="ARBA" id="ARBA00023136"/>
    </source>
</evidence>
<feature type="transmembrane region" description="Helical" evidence="5">
    <location>
        <begin position="519"/>
        <end position="542"/>
    </location>
</feature>
<dbReference type="PANTHER" id="PTHR46283">
    <property type="entry name" value="E3 UBIQUITIN-PROTEIN LIGASE MARCH5"/>
    <property type="match status" value="1"/>
</dbReference>
<sequence length="585" mass="65610">MATCCLCLGGDTDIPAFGTMKDAQDLITPCAQCSIVTHRKCLLEWFNSLPTDKIKVVDVRSESSDASSAPTTETHEDLNIGVAPSASDTSALNTSSLTMWVMEWARMNSDIDMDMGYSGDDEQDLEVTPNRRVSSHVFLMTSCPQCKSEIVFSLKRSPFLSLLTNVRGFATKFVQYGGLFLGFTSAVTGVVTMGYVGLTTCGLKIMESMVPGNLIVQLLTRGTRSSNYQNLSQLLLGRNDTHGIDNLEQALVKGLVDPLKFSRVPILPIVLYRMRSSSISTVLFGNSFDNPFPWNAFFTEFMISAYLSSLGNHELAFGIYRNVIDMFKNPHKGTTLFKGINLWKTTNMISMLIPVRWIYDMIYRVTFNHKYFDLTLQVRPRDIANSMSQDDADKLEDINNALGGLASRYYILQKQVKKAMPNKAPGLSTWINYLKRKISITTKLANEGFYAQLFRLKFMSAFYSLRATIRYDYSRKVGPSSVALKWIGTVLWPLVSSKVGGIIFKYIASRLTHIPEDKIMMLSNFIGLVLVVIVRDVLALGVNYHKAYQLSNLTVLCRDHTSPNLEEVHEFHEEQLPGSFQSGSY</sequence>
<dbReference type="InterPro" id="IPR013083">
    <property type="entry name" value="Znf_RING/FYVE/PHD"/>
</dbReference>
<comment type="subcellular location">
    <subcellularLocation>
        <location evidence="1">Membrane</location>
        <topology evidence="1">Multi-pass membrane protein</topology>
    </subcellularLocation>
</comment>
<dbReference type="GeneID" id="54779691"/>
<evidence type="ECO:0000256" key="1">
    <source>
        <dbReference type="ARBA" id="ARBA00004141"/>
    </source>
</evidence>
<evidence type="ECO:0008006" key="8">
    <source>
        <dbReference type="Google" id="ProtNLM"/>
    </source>
</evidence>
<dbReference type="OrthoDB" id="5817083at2759"/>
<protein>
    <recommendedName>
        <fullName evidence="8">RING-CH-type domain-containing protein</fullName>
    </recommendedName>
</protein>
<keyword evidence="7" id="KW-1185">Reference proteome</keyword>
<evidence type="ECO:0000256" key="2">
    <source>
        <dbReference type="ARBA" id="ARBA00022692"/>
    </source>
</evidence>
<reference evidence="6 7" key="1">
    <citation type="submission" date="2019-07" db="EMBL/GenBank/DDBJ databases">
        <title>Genome assembly of two rare yeast pathogens: Diutina rugosa and Trichomonascus ciferrii.</title>
        <authorList>
            <person name="Mixao V."/>
            <person name="Saus E."/>
            <person name="Hansen A."/>
            <person name="Lass-Flor C."/>
            <person name="Gabaldon T."/>
        </authorList>
    </citation>
    <scope>NUCLEOTIDE SEQUENCE [LARGE SCALE GENOMIC DNA]</scope>
    <source>
        <strain evidence="6 7">CBS 613</strain>
    </source>
</reference>
<accession>A0A642UVL5</accession>
<evidence type="ECO:0000256" key="3">
    <source>
        <dbReference type="ARBA" id="ARBA00022989"/>
    </source>
</evidence>
<dbReference type="EMBL" id="SWFT01000034">
    <property type="protein sequence ID" value="KAA8906460.1"/>
    <property type="molecule type" value="Genomic_DNA"/>
</dbReference>
<name>A0A642UVL5_DIURU</name>
<dbReference type="OMA" id="ILAPCPQ"/>
<comment type="caution">
    <text evidence="6">The sequence shown here is derived from an EMBL/GenBank/DDBJ whole genome shotgun (WGS) entry which is preliminary data.</text>
</comment>
<gene>
    <name evidence="6" type="ORF">DIURU_001038</name>
</gene>
<evidence type="ECO:0000313" key="7">
    <source>
        <dbReference type="Proteomes" id="UP000449547"/>
    </source>
</evidence>